<feature type="coiled-coil region" evidence="2">
    <location>
        <begin position="143"/>
        <end position="237"/>
    </location>
</feature>
<keyword evidence="1 3" id="KW-0732">Signal</keyword>
<dbReference type="Pfam" id="PF01551">
    <property type="entry name" value="Peptidase_M23"/>
    <property type="match status" value="1"/>
</dbReference>
<dbReference type="PANTHER" id="PTHR21666:SF289">
    <property type="entry name" value="L-ALA--D-GLU ENDOPEPTIDASE"/>
    <property type="match status" value="1"/>
</dbReference>
<feature type="signal peptide" evidence="3">
    <location>
        <begin position="1"/>
        <end position="20"/>
    </location>
</feature>
<dbReference type="Gene3D" id="2.70.70.10">
    <property type="entry name" value="Glucose Permease (Domain IIA)"/>
    <property type="match status" value="1"/>
</dbReference>
<sequence>MRFRAYFLLLLLCLAVPAWAQDTSAQRSRRDRLEQEIAIIDGQLRDNATRNSNALNTLALVQQKIDLRRGLIKEGEAEIARLDGEIRRKQMRIDSLQVRLDTMTFYYNKLVKGAYKNRDARVWYMYILASDNLAQGLRRYSFLKNLSREMNSQGVKIKEAKAVLEGEREQLAGLRSEAAVLQQERLAELERLKREEATAQQTIQVLKKEKSKYQSQLNSKRKEVEALNKEIARIIAEAMKPAATTSSKKNTKTADTKKAEPIDYTLAKEFASNKGKLPWPAEGPVVEKFGAQYHPVYTQLKLPDNEGISIALSNGTQIKAVFDGVVKSVIVQPGYNKCVLVQHGDYFTFYCKLGGGCPSRRGDKVSTGQVLGAVEPIGGSTQLHFQLWSSKGPQNPIPWLRPQ</sequence>
<dbReference type="InterPro" id="IPR011055">
    <property type="entry name" value="Dup_hybrid_motif"/>
</dbReference>
<dbReference type="InterPro" id="IPR016047">
    <property type="entry name" value="M23ase_b-sheet_dom"/>
</dbReference>
<dbReference type="InterPro" id="IPR050570">
    <property type="entry name" value="Cell_wall_metabolism_enzyme"/>
</dbReference>
<evidence type="ECO:0000259" key="4">
    <source>
        <dbReference type="Pfam" id="PF01551"/>
    </source>
</evidence>
<evidence type="ECO:0000313" key="5">
    <source>
        <dbReference type="EMBL" id="CAP07664.1"/>
    </source>
</evidence>
<evidence type="ECO:0000256" key="3">
    <source>
        <dbReference type="SAM" id="SignalP"/>
    </source>
</evidence>
<feature type="domain" description="M23ase beta-sheet core" evidence="4">
    <location>
        <begin position="305"/>
        <end position="396"/>
    </location>
</feature>
<protein>
    <recommendedName>
        <fullName evidence="4">M23ase beta-sheet core domain-containing protein</fullName>
    </recommendedName>
</protein>
<feature type="coiled-coil region" evidence="2">
    <location>
        <begin position="72"/>
        <end position="99"/>
    </location>
</feature>
<evidence type="ECO:0000256" key="2">
    <source>
        <dbReference type="SAM" id="Coils"/>
    </source>
</evidence>
<accession>A8E1B4</accession>
<reference evidence="5" key="1">
    <citation type="submission" date="2007-09" db="EMBL/GenBank/DDBJ databases">
        <title>Cellulase from rumen bacterium.</title>
        <authorList>
            <person name="Shedova E."/>
            <person name="Zverlov V.V."/>
            <person name="Velikodvorskaya G."/>
            <person name="Schwarz W."/>
        </authorList>
    </citation>
    <scope>NUCLEOTIDE SEQUENCE</scope>
</reference>
<dbReference type="AlphaFoldDB" id="A8E1B4"/>
<keyword evidence="2" id="KW-0175">Coiled coil</keyword>
<dbReference type="Gene3D" id="6.10.250.3150">
    <property type="match status" value="1"/>
</dbReference>
<feature type="chain" id="PRO_5002720239" description="M23ase beta-sheet core domain-containing protein" evidence="3">
    <location>
        <begin position="21"/>
        <end position="403"/>
    </location>
</feature>
<proteinExistence type="predicted"/>
<dbReference type="CDD" id="cd12797">
    <property type="entry name" value="M23_peptidase"/>
    <property type="match status" value="1"/>
</dbReference>
<dbReference type="SUPFAM" id="SSF51261">
    <property type="entry name" value="Duplicated hybrid motif"/>
    <property type="match status" value="1"/>
</dbReference>
<dbReference type="GO" id="GO:0004222">
    <property type="term" value="F:metalloendopeptidase activity"/>
    <property type="evidence" value="ECO:0007669"/>
    <property type="project" value="TreeGrafter"/>
</dbReference>
<organism evidence="5">
    <name type="scientific">uncultured rumen bacterium</name>
    <dbReference type="NCBI Taxonomy" id="136703"/>
    <lineage>
        <taxon>Bacteria</taxon>
        <taxon>environmental samples</taxon>
    </lineage>
</organism>
<evidence type="ECO:0000256" key="1">
    <source>
        <dbReference type="ARBA" id="ARBA00022729"/>
    </source>
</evidence>
<dbReference type="EMBL" id="AM886287">
    <property type="protein sequence ID" value="CAP07664.1"/>
    <property type="molecule type" value="Genomic_DNA"/>
</dbReference>
<name>A8E1B4_9BACT</name>
<dbReference type="PANTHER" id="PTHR21666">
    <property type="entry name" value="PEPTIDASE-RELATED"/>
    <property type="match status" value="1"/>
</dbReference>